<organism evidence="1">
    <name type="scientific">Rhizophora mucronata</name>
    <name type="common">Asiatic mangrove</name>
    <dbReference type="NCBI Taxonomy" id="61149"/>
    <lineage>
        <taxon>Eukaryota</taxon>
        <taxon>Viridiplantae</taxon>
        <taxon>Streptophyta</taxon>
        <taxon>Embryophyta</taxon>
        <taxon>Tracheophyta</taxon>
        <taxon>Spermatophyta</taxon>
        <taxon>Magnoliopsida</taxon>
        <taxon>eudicotyledons</taxon>
        <taxon>Gunneridae</taxon>
        <taxon>Pentapetalae</taxon>
        <taxon>rosids</taxon>
        <taxon>fabids</taxon>
        <taxon>Malpighiales</taxon>
        <taxon>Rhizophoraceae</taxon>
        <taxon>Rhizophora</taxon>
    </lineage>
</organism>
<sequence length="58" mass="7256">MLELYQVHERFHKVDYMHWLEHHYLHLQVPKALMEPSGFPCQPFFLWTWILMLETFPL</sequence>
<accession>A0A2P2IQZ5</accession>
<dbReference type="AlphaFoldDB" id="A0A2P2IQZ5"/>
<proteinExistence type="predicted"/>
<evidence type="ECO:0000313" key="1">
    <source>
        <dbReference type="EMBL" id="MBW83651.1"/>
    </source>
</evidence>
<reference evidence="1" key="1">
    <citation type="submission" date="2018-02" db="EMBL/GenBank/DDBJ databases">
        <title>Rhizophora mucronata_Transcriptome.</title>
        <authorList>
            <person name="Meera S.P."/>
            <person name="Sreeshan A."/>
            <person name="Augustine A."/>
        </authorList>
    </citation>
    <scope>NUCLEOTIDE SEQUENCE</scope>
    <source>
        <tissue evidence="1">Leaf</tissue>
    </source>
</reference>
<name>A0A2P2IQZ5_RHIMU</name>
<dbReference type="EMBL" id="GGEC01003168">
    <property type="protein sequence ID" value="MBW83651.1"/>
    <property type="molecule type" value="Transcribed_RNA"/>
</dbReference>
<protein>
    <submittedName>
        <fullName evidence="1">Uncharacterized protein</fullName>
    </submittedName>
</protein>